<dbReference type="Gene3D" id="3.30.200.20">
    <property type="entry name" value="Phosphorylase Kinase, domain 1"/>
    <property type="match status" value="1"/>
</dbReference>
<evidence type="ECO:0000256" key="2">
    <source>
        <dbReference type="ARBA" id="ARBA00022741"/>
    </source>
</evidence>
<dbReference type="InterPro" id="IPR008266">
    <property type="entry name" value="Tyr_kinase_AS"/>
</dbReference>
<feature type="compositionally biased region" description="Basic residues" evidence="5">
    <location>
        <begin position="811"/>
        <end position="824"/>
    </location>
</feature>
<feature type="compositionally biased region" description="Polar residues" evidence="5">
    <location>
        <begin position="395"/>
        <end position="405"/>
    </location>
</feature>
<feature type="compositionally biased region" description="Pro residues" evidence="5">
    <location>
        <begin position="577"/>
        <end position="588"/>
    </location>
</feature>
<dbReference type="InterPro" id="IPR020635">
    <property type="entry name" value="Tyr_kinase_cat_dom"/>
</dbReference>
<keyword evidence="6" id="KW-1133">Transmembrane helix</keyword>
<feature type="domain" description="Protein kinase" evidence="7">
    <location>
        <begin position="21"/>
        <end position="300"/>
    </location>
</feature>
<name>A0A7D5BH76_9BACT</name>
<sequence length="936" mass="98972">MAGSKLPLAPDDVRGRQMGGYEVLCRLSTGGMAEILLATRRGLAGFHKPVVLKKILPDIQGQEEFVQMFLDEARVTAAFNHPNIAQVFDLDVAGDELFLAMEFVPGATLIEVARACRAANEPMPMGLGLAAARDTALALHYAHTFTDALGQPSPVIHRDVAEKNIMVTYEGVTKLLDFGIAKNLAGASRTQVGMVKGTSGYMSPEQILGEPLDARSDLFSLGVVLHECLTGMRLFPGKAPAVVCNAVLRGPIPEPSRVNKAIPPELDAIVLKALARKRDDRYATTLEFARELERAVGPLIWLPEQSGELLRRLFAERREQTRQLLASGRATTGEVKLAQLFSDKDAPATTPPPAPASTPPPDVAAPRTAPPLAPSPRLPTISAPNFPPPGPVPISDQTDIVSYSVVTRPPAALSGESRSVPPPPPAMAMPPPPPEDTSVQRPAQVTARARPARSASELPTTPASPALEQPRAPARPPPPPPPEPTRTATPEPAPTRARSLGRSESLPSVPPPRAPEEPDLKTAIIRPQRTTPTGEQPVTSGATGPRNNPARPARRPSLSHLDAVTSPARPFELSSAPPAPEEPPPPGPAGLEGPTIPFMRSPLAPPRQVEPEDDGPEFPTAPFLTPPAAPLKNPAEEEELTSPHRPRPVVRPALPREPEEELTASGHPPPAPASRGGLWAVLLLLLVLGGAAALVALRLDGGLVSSRLFPPQPEAPVAREGTPAKAQQAQAQPAPAPPAQEPPAEAQQAQAQTQQAQAQPEAAPPAEAQQAQTQAQQAQAPEAVPAPPQAAPPDEEPTVRASAPEPSQPARRNKATAGSRRKRGASAPTEVESSPEQVTDANEADRAWQALERERSGTTEPPGEKGSLTLATDQYAKVYLGSRPLGETPLFRVSLPPGKHTLRLVGPDGKPLKLLVEIKPGEVTSIRVPLAKLARE</sequence>
<dbReference type="PROSITE" id="PS00109">
    <property type="entry name" value="PROTEIN_KINASE_TYR"/>
    <property type="match status" value="1"/>
</dbReference>
<keyword evidence="2" id="KW-0547">Nucleotide-binding</keyword>
<dbReference type="Pfam" id="PF08308">
    <property type="entry name" value="PEGA"/>
    <property type="match status" value="1"/>
</dbReference>
<evidence type="ECO:0000256" key="5">
    <source>
        <dbReference type="SAM" id="MobiDB-lite"/>
    </source>
</evidence>
<dbReference type="CDD" id="cd14014">
    <property type="entry name" value="STKc_PknB_like"/>
    <property type="match status" value="1"/>
</dbReference>
<keyword evidence="4" id="KW-0067">ATP-binding</keyword>
<feature type="compositionally biased region" description="Pro residues" evidence="5">
    <location>
        <begin position="349"/>
        <end position="377"/>
    </location>
</feature>
<evidence type="ECO:0000256" key="6">
    <source>
        <dbReference type="SAM" id="Phobius"/>
    </source>
</evidence>
<dbReference type="SMART" id="SM00219">
    <property type="entry name" value="TyrKc"/>
    <property type="match status" value="1"/>
</dbReference>
<reference evidence="8" key="1">
    <citation type="journal article" date="2020" name="Molecules">
        <title>2-Hydroxysorangiadenosine: Structure and Biosynthesis of a Myxobacterial Sesquiterpene-Nucleoside.</title>
        <authorList>
            <person name="Okoth D.A."/>
            <person name="Hug J.J."/>
            <person name="Garcia R."/>
            <person name="Sproer C."/>
            <person name="Overmann J."/>
            <person name="Muller R."/>
        </authorList>
    </citation>
    <scope>NUCLEOTIDE SEQUENCE</scope>
    <source>
        <strain evidence="8">MCy10943</strain>
    </source>
</reference>
<dbReference type="PANTHER" id="PTHR43289">
    <property type="entry name" value="MITOGEN-ACTIVATED PROTEIN KINASE KINASE KINASE 20-RELATED"/>
    <property type="match status" value="1"/>
</dbReference>
<evidence type="ECO:0000256" key="1">
    <source>
        <dbReference type="ARBA" id="ARBA00022679"/>
    </source>
</evidence>
<feature type="region of interest" description="Disordered" evidence="5">
    <location>
        <begin position="709"/>
        <end position="869"/>
    </location>
</feature>
<feature type="compositionally biased region" description="Pro residues" evidence="5">
    <location>
        <begin position="420"/>
        <end position="435"/>
    </location>
</feature>
<dbReference type="PANTHER" id="PTHR43289:SF6">
    <property type="entry name" value="SERINE_THREONINE-PROTEIN KINASE NEKL-3"/>
    <property type="match status" value="1"/>
</dbReference>
<dbReference type="GO" id="GO:0005524">
    <property type="term" value="F:ATP binding"/>
    <property type="evidence" value="ECO:0007669"/>
    <property type="project" value="UniProtKB-KW"/>
</dbReference>
<feature type="region of interest" description="Disordered" evidence="5">
    <location>
        <begin position="344"/>
        <end position="675"/>
    </location>
</feature>
<proteinExistence type="predicted"/>
<accession>A0A7D5BH76</accession>
<feature type="compositionally biased region" description="Low complexity" evidence="5">
    <location>
        <begin position="485"/>
        <end position="498"/>
    </location>
</feature>
<feature type="compositionally biased region" description="Pro residues" evidence="5">
    <location>
        <begin position="473"/>
        <end position="484"/>
    </location>
</feature>
<keyword evidence="6" id="KW-0472">Membrane</keyword>
<feature type="compositionally biased region" description="Basic and acidic residues" evidence="5">
    <location>
        <begin position="843"/>
        <end position="857"/>
    </location>
</feature>
<organism evidence="8">
    <name type="scientific">Vitiosangium cumulatum</name>
    <dbReference type="NCBI Taxonomy" id="1867796"/>
    <lineage>
        <taxon>Bacteria</taxon>
        <taxon>Pseudomonadati</taxon>
        <taxon>Myxococcota</taxon>
        <taxon>Myxococcia</taxon>
        <taxon>Myxococcales</taxon>
        <taxon>Cystobacterineae</taxon>
        <taxon>Archangiaceae</taxon>
        <taxon>Vitiosangium</taxon>
    </lineage>
</organism>
<keyword evidence="3 8" id="KW-0418">Kinase</keyword>
<dbReference type="InterPro" id="IPR000719">
    <property type="entry name" value="Prot_kinase_dom"/>
</dbReference>
<evidence type="ECO:0000259" key="7">
    <source>
        <dbReference type="PROSITE" id="PS50011"/>
    </source>
</evidence>
<keyword evidence="1" id="KW-0808">Transferase</keyword>
<keyword evidence="6" id="KW-0812">Transmembrane</keyword>
<dbReference type="SUPFAM" id="SSF56112">
    <property type="entry name" value="Protein kinase-like (PK-like)"/>
    <property type="match status" value="1"/>
</dbReference>
<feature type="transmembrane region" description="Helical" evidence="6">
    <location>
        <begin position="677"/>
        <end position="697"/>
    </location>
</feature>
<protein>
    <submittedName>
        <fullName evidence="8">Serine/threonine protein kinase</fullName>
    </submittedName>
</protein>
<dbReference type="Gene3D" id="1.10.510.10">
    <property type="entry name" value="Transferase(Phosphotransferase) domain 1"/>
    <property type="match status" value="1"/>
</dbReference>
<feature type="compositionally biased region" description="Polar residues" evidence="5">
    <location>
        <begin position="831"/>
        <end position="840"/>
    </location>
</feature>
<dbReference type="PROSITE" id="PS50011">
    <property type="entry name" value="PROTEIN_KINASE_DOM"/>
    <property type="match status" value="1"/>
</dbReference>
<keyword evidence="8" id="KW-0723">Serine/threonine-protein kinase</keyword>
<feature type="compositionally biased region" description="Low complexity" evidence="5">
    <location>
        <begin position="742"/>
        <end position="783"/>
    </location>
</feature>
<evidence type="ECO:0000313" key="8">
    <source>
        <dbReference type="EMBL" id="QKW93803.1"/>
    </source>
</evidence>
<dbReference type="Pfam" id="PF00069">
    <property type="entry name" value="Pkinase"/>
    <property type="match status" value="1"/>
</dbReference>
<feature type="compositionally biased region" description="Low complexity" evidence="5">
    <location>
        <begin position="723"/>
        <end position="733"/>
    </location>
</feature>
<evidence type="ECO:0000256" key="3">
    <source>
        <dbReference type="ARBA" id="ARBA00022777"/>
    </source>
</evidence>
<dbReference type="InterPro" id="IPR013229">
    <property type="entry name" value="PEGA"/>
</dbReference>
<dbReference type="AlphaFoldDB" id="A0A7D5BH76"/>
<dbReference type="GO" id="GO:0004674">
    <property type="term" value="F:protein serine/threonine kinase activity"/>
    <property type="evidence" value="ECO:0007669"/>
    <property type="project" value="UniProtKB-KW"/>
</dbReference>
<dbReference type="InterPro" id="IPR011009">
    <property type="entry name" value="Kinase-like_dom_sf"/>
</dbReference>
<dbReference type="EMBL" id="MT520816">
    <property type="protein sequence ID" value="QKW93803.1"/>
    <property type="molecule type" value="Genomic_DNA"/>
</dbReference>
<feature type="compositionally biased region" description="Polar residues" evidence="5">
    <location>
        <begin position="528"/>
        <end position="542"/>
    </location>
</feature>
<evidence type="ECO:0000256" key="4">
    <source>
        <dbReference type="ARBA" id="ARBA00022840"/>
    </source>
</evidence>
<dbReference type="GO" id="GO:0004713">
    <property type="term" value="F:protein tyrosine kinase activity"/>
    <property type="evidence" value="ECO:0007669"/>
    <property type="project" value="InterPro"/>
</dbReference>